<dbReference type="EMBL" id="AP019755">
    <property type="protein sequence ID" value="BBL34954.1"/>
    <property type="molecule type" value="Genomic_DNA"/>
</dbReference>
<proteinExistence type="predicted"/>
<dbReference type="GO" id="GO:0008690">
    <property type="term" value="F:3-deoxy-manno-octulosonate cytidylyltransferase activity"/>
    <property type="evidence" value="ECO:0007669"/>
    <property type="project" value="InterPro"/>
</dbReference>
<keyword evidence="2 4" id="KW-0548">Nucleotidyltransferase</keyword>
<dbReference type="InterPro" id="IPR004528">
    <property type="entry name" value="KdsB"/>
</dbReference>
<evidence type="ECO:0000313" key="5">
    <source>
        <dbReference type="Proteomes" id="UP000316473"/>
    </source>
</evidence>
<dbReference type="CDD" id="cd02517">
    <property type="entry name" value="CMP-KDO-Synthetase"/>
    <property type="match status" value="1"/>
</dbReference>
<reference evidence="4 5" key="1">
    <citation type="submission" date="2019-06" db="EMBL/GenBank/DDBJ databases">
        <title>Nitrosomonas stercoris KYUHI-S whole genome shotgun sequence.</title>
        <authorList>
            <person name="Nakagawa T."/>
            <person name="Tsuchiya Y."/>
            <person name="Takahashi R."/>
        </authorList>
    </citation>
    <scope>NUCLEOTIDE SEQUENCE [LARGE SCALE GENOMIC DNA]</scope>
    <source>
        <strain evidence="4 5">KYUHI-S</strain>
    </source>
</reference>
<keyword evidence="5" id="KW-1185">Reference proteome</keyword>
<keyword evidence="3" id="KW-0448">Lipopolysaccharide biosynthesis</keyword>
<evidence type="ECO:0000256" key="2">
    <source>
        <dbReference type="ARBA" id="ARBA00022695"/>
    </source>
</evidence>
<dbReference type="NCBIfam" id="NF009905">
    <property type="entry name" value="PRK13368.1"/>
    <property type="match status" value="1"/>
</dbReference>
<dbReference type="KEGG" id="nst:Nstercoris_01208"/>
<gene>
    <name evidence="4" type="ORF">Nstercoris_01208</name>
</gene>
<name>A0A4Y1YLP8_9PROT</name>
<dbReference type="InterPro" id="IPR029044">
    <property type="entry name" value="Nucleotide-diphossugar_trans"/>
</dbReference>
<protein>
    <submittedName>
        <fullName evidence="4">8-amino-3,8-dideoxy-manno-octulosonate cytidylyltransferase</fullName>
    </submittedName>
</protein>
<evidence type="ECO:0000313" key="4">
    <source>
        <dbReference type="EMBL" id="BBL34954.1"/>
    </source>
</evidence>
<sequence>MKTIAIIPARMGSSRFPGKPLAPLLGRTMLEHVYQRVAMSTALDATYIATCDEEIRQAATAFGASVIMTADSHERASDRIAEAATHVEADLIVMVQGDEPMTHPAMVDTAIAPFHHDPQLECVNLVKRIDNEADFRSPNTIKVVMDQQNNALYMTRQPIPTLATAGFDATAAYKQVCIIPFTRACLAEYTQLPPTPLEKLESIDMLRLLEHGHHVKMVATEYDTQAVDTEADLARVAQLMANDPLLSDY</sequence>
<dbReference type="Gene3D" id="3.90.550.10">
    <property type="entry name" value="Spore Coat Polysaccharide Biosynthesis Protein SpsA, Chain A"/>
    <property type="match status" value="1"/>
</dbReference>
<dbReference type="SUPFAM" id="SSF53448">
    <property type="entry name" value="Nucleotide-diphospho-sugar transferases"/>
    <property type="match status" value="1"/>
</dbReference>
<dbReference type="NCBIfam" id="NF003952">
    <property type="entry name" value="PRK05450.1-5"/>
    <property type="match status" value="1"/>
</dbReference>
<dbReference type="PANTHER" id="PTHR42866">
    <property type="entry name" value="3-DEOXY-MANNO-OCTULOSONATE CYTIDYLYLTRANSFERASE"/>
    <property type="match status" value="1"/>
</dbReference>
<accession>A0A4Y1YLP8</accession>
<dbReference type="Proteomes" id="UP000316473">
    <property type="component" value="Chromosome"/>
</dbReference>
<dbReference type="PANTHER" id="PTHR42866:SF2">
    <property type="entry name" value="3-DEOXY-MANNO-OCTULOSONATE CYTIDYLYLTRANSFERASE, MITOCHONDRIAL"/>
    <property type="match status" value="1"/>
</dbReference>
<dbReference type="Pfam" id="PF02348">
    <property type="entry name" value="CTP_transf_3"/>
    <property type="match status" value="1"/>
</dbReference>
<evidence type="ECO:0000256" key="3">
    <source>
        <dbReference type="ARBA" id="ARBA00022985"/>
    </source>
</evidence>
<evidence type="ECO:0000256" key="1">
    <source>
        <dbReference type="ARBA" id="ARBA00022679"/>
    </source>
</evidence>
<dbReference type="GO" id="GO:0009103">
    <property type="term" value="P:lipopolysaccharide biosynthetic process"/>
    <property type="evidence" value="ECO:0007669"/>
    <property type="project" value="UniProtKB-KW"/>
</dbReference>
<dbReference type="GO" id="GO:0005829">
    <property type="term" value="C:cytosol"/>
    <property type="evidence" value="ECO:0007669"/>
    <property type="project" value="TreeGrafter"/>
</dbReference>
<keyword evidence="1 4" id="KW-0808">Transferase</keyword>
<dbReference type="InterPro" id="IPR003329">
    <property type="entry name" value="Cytidylyl_trans"/>
</dbReference>
<dbReference type="AlphaFoldDB" id="A0A4Y1YLP8"/>
<organism evidence="4 5">
    <name type="scientific">Nitrosomonas stercoris</name>
    <dbReference type="NCBI Taxonomy" id="1444684"/>
    <lineage>
        <taxon>Bacteria</taxon>
        <taxon>Pseudomonadati</taxon>
        <taxon>Pseudomonadota</taxon>
        <taxon>Betaproteobacteria</taxon>
        <taxon>Nitrosomonadales</taxon>
        <taxon>Nitrosomonadaceae</taxon>
        <taxon>Nitrosomonas</taxon>
    </lineage>
</organism>